<dbReference type="Gene3D" id="3.30.70.1280">
    <property type="entry name" value="SP0830-like domains"/>
    <property type="match status" value="1"/>
</dbReference>
<comment type="caution">
    <text evidence="1">The sequence shown here is derived from an EMBL/GenBank/DDBJ whole genome shotgun (WGS) entry which is preliminary data.</text>
</comment>
<name>A0ABU9DZR0_9FLAO</name>
<protein>
    <submittedName>
        <fullName evidence="1">DUF1697 domain-containing protein</fullName>
    </submittedName>
</protein>
<reference evidence="1 2" key="1">
    <citation type="submission" date="2024-04" db="EMBL/GenBank/DDBJ databases">
        <title>draft genome sequnece of Flavobacterium buctense JCM 30750.</title>
        <authorList>
            <person name="Kim D.-U."/>
        </authorList>
    </citation>
    <scope>NUCLEOTIDE SEQUENCE [LARGE SCALE GENOMIC DNA]</scope>
    <source>
        <strain evidence="1 2">JCM 30750</strain>
    </source>
</reference>
<sequence>MHTHLALLRGINVSGHKMINMVALKKALEGIGFTNVVTYIQSGNVFVDTEEESPGKVGFLIKQEIFKEFGHDVPVIVIGKEDLQACLDRNLFLNDESVDLKKLYVSFISSELPENMITQLNLNFIKPDEIQLDGKRIYLKYDVSPAKTRLDNKWIEKSMNVVSTTRNWNTVNKLLEMFEERE</sequence>
<dbReference type="PANTHER" id="PTHR36439">
    <property type="entry name" value="BLL4334 PROTEIN"/>
    <property type="match status" value="1"/>
</dbReference>
<proteinExistence type="predicted"/>
<dbReference type="SUPFAM" id="SSF160379">
    <property type="entry name" value="SP0830-like"/>
    <property type="match status" value="1"/>
</dbReference>
<keyword evidence="2" id="KW-1185">Reference proteome</keyword>
<dbReference type="Pfam" id="PF08002">
    <property type="entry name" value="DUF1697"/>
    <property type="match status" value="1"/>
</dbReference>
<evidence type="ECO:0000313" key="2">
    <source>
        <dbReference type="Proteomes" id="UP001491349"/>
    </source>
</evidence>
<evidence type="ECO:0000313" key="1">
    <source>
        <dbReference type="EMBL" id="MEK8179877.1"/>
    </source>
</evidence>
<dbReference type="PANTHER" id="PTHR36439:SF1">
    <property type="entry name" value="DUF1697 DOMAIN-CONTAINING PROTEIN"/>
    <property type="match status" value="1"/>
</dbReference>
<organism evidence="1 2">
    <name type="scientific">Flavobacterium buctense</name>
    <dbReference type="NCBI Taxonomy" id="1648146"/>
    <lineage>
        <taxon>Bacteria</taxon>
        <taxon>Pseudomonadati</taxon>
        <taxon>Bacteroidota</taxon>
        <taxon>Flavobacteriia</taxon>
        <taxon>Flavobacteriales</taxon>
        <taxon>Flavobacteriaceae</taxon>
        <taxon>Flavobacterium</taxon>
    </lineage>
</organism>
<dbReference type="PIRSF" id="PIRSF008502">
    <property type="entry name" value="UCP008502"/>
    <property type="match status" value="1"/>
</dbReference>
<accession>A0ABU9DZR0</accession>
<gene>
    <name evidence="1" type="ORF">WMW71_05945</name>
</gene>
<dbReference type="Proteomes" id="UP001491349">
    <property type="component" value="Unassembled WGS sequence"/>
</dbReference>
<dbReference type="InterPro" id="IPR012545">
    <property type="entry name" value="DUF1697"/>
</dbReference>
<dbReference type="EMBL" id="JBBPCB010000003">
    <property type="protein sequence ID" value="MEK8179877.1"/>
    <property type="molecule type" value="Genomic_DNA"/>
</dbReference>
<dbReference type="RefSeq" id="WP_187660355.1">
    <property type="nucleotide sequence ID" value="NZ_JACTAB010000004.1"/>
</dbReference>